<dbReference type="Pfam" id="PF05170">
    <property type="entry name" value="AsmA"/>
    <property type="match status" value="1"/>
</dbReference>
<dbReference type="AlphaFoldDB" id="A0A8J3DG19"/>
<name>A0A8J3DG19_9BACT</name>
<dbReference type="GO" id="GO:0090313">
    <property type="term" value="P:regulation of protein targeting to membrane"/>
    <property type="evidence" value="ECO:0007669"/>
    <property type="project" value="TreeGrafter"/>
</dbReference>
<reference evidence="3" key="2">
    <citation type="submission" date="2020-09" db="EMBL/GenBank/DDBJ databases">
        <authorList>
            <person name="Sun Q."/>
            <person name="Kim S."/>
        </authorList>
    </citation>
    <scope>NUCLEOTIDE SEQUENCE</scope>
    <source>
        <strain evidence="3">KCTC 12870</strain>
    </source>
</reference>
<evidence type="ECO:0000313" key="4">
    <source>
        <dbReference type="Proteomes" id="UP000642829"/>
    </source>
</evidence>
<feature type="region of interest" description="Disordered" evidence="1">
    <location>
        <begin position="111"/>
        <end position="132"/>
    </location>
</feature>
<protein>
    <recommendedName>
        <fullName evidence="2">AsmA domain-containing protein</fullName>
    </recommendedName>
</protein>
<evidence type="ECO:0000256" key="1">
    <source>
        <dbReference type="SAM" id="MobiDB-lite"/>
    </source>
</evidence>
<sequence>MKKFLKIILILAVLVVLLLVIGGIVITRPGFQKSVFLSAMEGSVDSVQVETLQAGTSKVAIKGLDIEQNGAIVKLGDLTLNYSLWDYIFDKEIRIDVLAIKGLYVDTTNMKPSEKSDKDKDDSPNVDGGVPEFKGIFENTEIPVKIFIGKVDIDGEVRMPNRQLTFALNGGDIAPGKEGNLTISGQLKDQTPGAAASQLSVNGALTLNQTTGQKLDNITFNGDISASGGNLTSPAKMTIALTAEKQAATETYAFTVSTNSQQLANLQSTFSPKTESLDGSFTANIDRADLAPFLMGADLPDFTLTMDEKFQLDGKADKFDVAGTLQLDLRNLAQWKPELADVGSGTLKATLKSTIVPKQVLLETLDANFVTADGRKLLAIDLKRKFTIKTVDGKPQLDGQPGELLSIALSNLPVDWLSPFAPNMKLSGDNISGAATFSGTDADSFSVKSTQPWQVGRLSVVKDGKPLLDSVDIQMTPDVAVKGKDLTVTVNNVLLASGTKKLIQGKFDLAANMEEFAKTTNVTLDLSGDLAKLQAQPMLAAYAGLAGGNYSLKANVVPGDSGMDIDATLALIDLTSKKTFVQLPSATLSVKGTVDGSDNINLQGPLVIKGVARTTDAQIVAKIDRTKGVNDFQLDITGNTLVYDQLNFLMDAFKDPNAVAKAAPPPSANQPKVKQTTVEPDKIAVWDGNQGEANLKFTKVYWDVNQVDNLEGKLVINAETLRLTPFKATLNGAPVELKTIIDFRKGNPKPYLFDASLDLQQLEVGTMLSKDGNPKNSSVTGPFTIKGSANGEAPTLGLLTESALFDFDLKGGPGIVRTLQQNNVVGVAAGGLSLVSSLAGLAGGDTISQNPGIQNLNALLDAISKEINYDQISFVADRKENLNINVQEFLLVSSTNNLKFKGNGGITYQAGVPMKQQPLVINSQIWTKGKQAELFNKIGILGQEKDKDGYQAGPRFDITGSMASVDYYSSLAKSLITNVPNLVGGLGGGALESIISPITGFGKDGQPTDQTKTEQTEKDKQNQEATNAVGGLLKGLLKPKQTPQQQQPSTQPDAPESGNSN</sequence>
<feature type="compositionally biased region" description="Low complexity" evidence="1">
    <location>
        <begin position="1030"/>
        <end position="1052"/>
    </location>
</feature>
<feature type="compositionally biased region" description="Basic and acidic residues" evidence="1">
    <location>
        <begin position="1011"/>
        <end position="1022"/>
    </location>
</feature>
<organism evidence="3 4">
    <name type="scientific">Cerasicoccus arenae</name>
    <dbReference type="NCBI Taxonomy" id="424488"/>
    <lineage>
        <taxon>Bacteria</taxon>
        <taxon>Pseudomonadati</taxon>
        <taxon>Verrucomicrobiota</taxon>
        <taxon>Opitutia</taxon>
        <taxon>Puniceicoccales</taxon>
        <taxon>Cerasicoccaceae</taxon>
        <taxon>Cerasicoccus</taxon>
    </lineage>
</organism>
<dbReference type="EMBL" id="BMXG01000006">
    <property type="protein sequence ID" value="GHB97473.1"/>
    <property type="molecule type" value="Genomic_DNA"/>
</dbReference>
<dbReference type="InterPro" id="IPR007844">
    <property type="entry name" value="AsmA"/>
</dbReference>
<keyword evidence="4" id="KW-1185">Reference proteome</keyword>
<dbReference type="PANTHER" id="PTHR30441">
    <property type="entry name" value="DUF748 DOMAIN-CONTAINING PROTEIN"/>
    <property type="match status" value="1"/>
</dbReference>
<proteinExistence type="predicted"/>
<dbReference type="PANTHER" id="PTHR30441:SF8">
    <property type="entry name" value="DUF748 DOMAIN-CONTAINING PROTEIN"/>
    <property type="match status" value="1"/>
</dbReference>
<evidence type="ECO:0000259" key="2">
    <source>
        <dbReference type="Pfam" id="PF05170"/>
    </source>
</evidence>
<gene>
    <name evidence="3" type="ORF">GCM10007047_11610</name>
</gene>
<evidence type="ECO:0000313" key="3">
    <source>
        <dbReference type="EMBL" id="GHB97473.1"/>
    </source>
</evidence>
<reference evidence="3" key="1">
    <citation type="journal article" date="2014" name="Int. J. Syst. Evol. Microbiol.">
        <title>Complete genome sequence of Corynebacterium casei LMG S-19264T (=DSM 44701T), isolated from a smear-ripened cheese.</title>
        <authorList>
            <consortium name="US DOE Joint Genome Institute (JGI-PGF)"/>
            <person name="Walter F."/>
            <person name="Albersmeier A."/>
            <person name="Kalinowski J."/>
            <person name="Ruckert C."/>
        </authorList>
    </citation>
    <scope>NUCLEOTIDE SEQUENCE</scope>
    <source>
        <strain evidence="3">KCTC 12870</strain>
    </source>
</reference>
<dbReference type="RefSeq" id="WP_189512870.1">
    <property type="nucleotide sequence ID" value="NZ_BMXG01000006.1"/>
</dbReference>
<feature type="domain" description="AsmA" evidence="2">
    <location>
        <begin position="504"/>
        <end position="793"/>
    </location>
</feature>
<feature type="region of interest" description="Disordered" evidence="1">
    <location>
        <begin position="998"/>
        <end position="1061"/>
    </location>
</feature>
<accession>A0A8J3DG19</accession>
<dbReference type="GO" id="GO:0005886">
    <property type="term" value="C:plasma membrane"/>
    <property type="evidence" value="ECO:0007669"/>
    <property type="project" value="TreeGrafter"/>
</dbReference>
<dbReference type="Proteomes" id="UP000642829">
    <property type="component" value="Unassembled WGS sequence"/>
</dbReference>
<feature type="compositionally biased region" description="Basic and acidic residues" evidence="1">
    <location>
        <begin position="112"/>
        <end position="123"/>
    </location>
</feature>
<comment type="caution">
    <text evidence="3">The sequence shown here is derived from an EMBL/GenBank/DDBJ whole genome shotgun (WGS) entry which is preliminary data.</text>
</comment>
<dbReference type="InterPro" id="IPR052894">
    <property type="entry name" value="AsmA-related"/>
</dbReference>